<dbReference type="PANTHER" id="PTHR43179">
    <property type="entry name" value="RHAMNOSYLTRANSFERASE WBBL"/>
    <property type="match status" value="1"/>
</dbReference>
<comment type="caution">
    <text evidence="6">The sequence shown here is derived from an EMBL/GenBank/DDBJ whole genome shotgun (WGS) entry which is preliminary data.</text>
</comment>
<evidence type="ECO:0000259" key="5">
    <source>
        <dbReference type="Pfam" id="PF00535"/>
    </source>
</evidence>
<evidence type="ECO:0000313" key="7">
    <source>
        <dbReference type="Proteomes" id="UP000580856"/>
    </source>
</evidence>
<keyword evidence="7" id="KW-1185">Reference proteome</keyword>
<name>A0A846QNT8_9BACT</name>
<keyword evidence="4" id="KW-1133">Transmembrane helix</keyword>
<dbReference type="CDD" id="cd04186">
    <property type="entry name" value="GT_2_like_c"/>
    <property type="match status" value="1"/>
</dbReference>
<feature type="transmembrane region" description="Helical" evidence="4">
    <location>
        <begin position="255"/>
        <end position="274"/>
    </location>
</feature>
<feature type="domain" description="Glycosyltransferase 2-like" evidence="5">
    <location>
        <begin position="7"/>
        <end position="172"/>
    </location>
</feature>
<evidence type="ECO:0000256" key="2">
    <source>
        <dbReference type="ARBA" id="ARBA00022676"/>
    </source>
</evidence>
<dbReference type="InterPro" id="IPR029044">
    <property type="entry name" value="Nucleotide-diphossugar_trans"/>
</dbReference>
<evidence type="ECO:0000256" key="3">
    <source>
        <dbReference type="ARBA" id="ARBA00022679"/>
    </source>
</evidence>
<dbReference type="AlphaFoldDB" id="A0A846QNT8"/>
<evidence type="ECO:0000256" key="1">
    <source>
        <dbReference type="ARBA" id="ARBA00006739"/>
    </source>
</evidence>
<dbReference type="PANTHER" id="PTHR43179:SF12">
    <property type="entry name" value="GALACTOFURANOSYLTRANSFERASE GLFT2"/>
    <property type="match status" value="1"/>
</dbReference>
<dbReference type="SUPFAM" id="SSF53448">
    <property type="entry name" value="Nucleotide-diphospho-sugar transferases"/>
    <property type="match status" value="1"/>
</dbReference>
<dbReference type="RefSeq" id="WP_167941726.1">
    <property type="nucleotide sequence ID" value="NZ_JAATJA010000002.1"/>
</dbReference>
<dbReference type="Gene3D" id="3.90.550.10">
    <property type="entry name" value="Spore Coat Polysaccharide Biosynthesis Protein SpsA, Chain A"/>
    <property type="match status" value="1"/>
</dbReference>
<dbReference type="EMBL" id="JAATJA010000002">
    <property type="protein sequence ID" value="NJB68680.1"/>
    <property type="molecule type" value="Genomic_DNA"/>
</dbReference>
<keyword evidence="4" id="KW-0472">Membrane</keyword>
<dbReference type="GO" id="GO:0016757">
    <property type="term" value="F:glycosyltransferase activity"/>
    <property type="evidence" value="ECO:0007669"/>
    <property type="project" value="UniProtKB-KW"/>
</dbReference>
<sequence length="304" mass="33277">MAEPLVSVVIPTHNRAGDLVECIESVLRSDYPAIEVVVADDCSTDDTQTVVRERFPDAVIARTPRNGGASLARNTGARASRGDLIFFLDSDATVAPDAIRRLVDEFVANDLCGLAGPVINFYDEPDVVWFAGADIDLVTGRTTYLASPASQDASYLTGHVPTAFMVRRGVFESTGGFDTRYFIIFEESDFAEAVTRAGYEVRVVPGALAWHKLSFADFSDADQRIQKAIGLRNAQRGYLVSRNRLLFMRKNATRAGYAAFLVLFMPLLTGYYVLQSLRFGRPDIAMATLRGVAHGLAGRFAEES</sequence>
<dbReference type="InterPro" id="IPR001173">
    <property type="entry name" value="Glyco_trans_2-like"/>
</dbReference>
<protein>
    <recommendedName>
        <fullName evidence="5">Glycosyltransferase 2-like domain-containing protein</fullName>
    </recommendedName>
</protein>
<dbReference type="Pfam" id="PF00535">
    <property type="entry name" value="Glycos_transf_2"/>
    <property type="match status" value="1"/>
</dbReference>
<accession>A0A846QNT8</accession>
<keyword evidence="3" id="KW-0808">Transferase</keyword>
<evidence type="ECO:0000313" key="6">
    <source>
        <dbReference type="EMBL" id="NJB68680.1"/>
    </source>
</evidence>
<keyword evidence="2" id="KW-0328">Glycosyltransferase</keyword>
<gene>
    <name evidence="6" type="ORF">GGQ74_002353</name>
</gene>
<evidence type="ECO:0000256" key="4">
    <source>
        <dbReference type="SAM" id="Phobius"/>
    </source>
</evidence>
<keyword evidence="4" id="KW-0812">Transmembrane</keyword>
<dbReference type="Proteomes" id="UP000580856">
    <property type="component" value="Unassembled WGS sequence"/>
</dbReference>
<organism evidence="6 7">
    <name type="scientific">Desulfobaculum xiamenense</name>
    <dbReference type="NCBI Taxonomy" id="995050"/>
    <lineage>
        <taxon>Bacteria</taxon>
        <taxon>Pseudomonadati</taxon>
        <taxon>Thermodesulfobacteriota</taxon>
        <taxon>Desulfovibrionia</taxon>
        <taxon>Desulfovibrionales</taxon>
        <taxon>Desulfovibrionaceae</taxon>
        <taxon>Desulfobaculum</taxon>
    </lineage>
</organism>
<reference evidence="6 7" key="1">
    <citation type="submission" date="2020-03" db="EMBL/GenBank/DDBJ databases">
        <title>Genomic Encyclopedia of Type Strains, Phase IV (KMG-IV): sequencing the most valuable type-strain genomes for metagenomic binning, comparative biology and taxonomic classification.</title>
        <authorList>
            <person name="Goeker M."/>
        </authorList>
    </citation>
    <scope>NUCLEOTIDE SEQUENCE [LARGE SCALE GENOMIC DNA]</scope>
    <source>
        <strain evidence="6 7">DSM 24233</strain>
    </source>
</reference>
<proteinExistence type="inferred from homology"/>
<comment type="similarity">
    <text evidence="1">Belongs to the glycosyltransferase 2 family.</text>
</comment>